<feature type="domain" description="Cyclin C-terminal" evidence="11">
    <location>
        <begin position="143"/>
        <end position="269"/>
    </location>
</feature>
<keyword evidence="4" id="KW-0132">Cell division</keyword>
<evidence type="ECO:0000256" key="2">
    <source>
        <dbReference type="ARBA" id="ARBA00007143"/>
    </source>
</evidence>
<keyword evidence="5 8" id="KW-0195">Cyclin</keyword>
<dbReference type="Gene3D" id="1.10.472.10">
    <property type="entry name" value="Cyclin-like"/>
    <property type="match status" value="2"/>
</dbReference>
<gene>
    <name evidence="12" type="ORF">LSH36_506g02002</name>
</gene>
<keyword evidence="7" id="KW-0131">Cell cycle</keyword>
<evidence type="ECO:0000256" key="6">
    <source>
        <dbReference type="ARBA" id="ARBA00023242"/>
    </source>
</evidence>
<evidence type="ECO:0000259" key="11">
    <source>
        <dbReference type="SMART" id="SM01332"/>
    </source>
</evidence>
<sequence length="328" mass="37326">LAYKAVDGEKVIWKKKLCRHLAEKERQKRLQNHFTVPPRDSPLPSFQWADSKEVCEVYRLHRETLYLAIDFIDRYLCVTHNVRKQQLQLLGITALFIAAKLEEIYPPKLAEFSYVTDGACNESELLEQELVILKALGWDLSPMTTNSWLNMFLQLVNIDNIEEKEQNFVFPQYSQHAFIQVARLLDLCFLDIGCLQFTYSVLATSALYHLSSEEMALSVSGYQWMDIALCVQWMAPFAMTLREIGTAELKFFPGIASENAHNIQTHAVDLTLLDKAQDRQMQIITSSRASPDLSHQVPGIITPPQSTKGKGQLVTPDHSPSRPNGLDT</sequence>
<dbReference type="InterPro" id="IPR004367">
    <property type="entry name" value="Cyclin_C-dom"/>
</dbReference>
<dbReference type="AlphaFoldDB" id="A0AAD9J886"/>
<evidence type="ECO:0000256" key="4">
    <source>
        <dbReference type="ARBA" id="ARBA00022618"/>
    </source>
</evidence>
<feature type="non-terminal residue" evidence="12">
    <location>
        <position position="1"/>
    </location>
</feature>
<dbReference type="InterPro" id="IPR013763">
    <property type="entry name" value="Cyclin-like_dom"/>
</dbReference>
<evidence type="ECO:0000256" key="9">
    <source>
        <dbReference type="SAM" id="MobiDB-lite"/>
    </source>
</evidence>
<accession>A0AAD9J886</accession>
<feature type="domain" description="Cyclin-like" evidence="10">
    <location>
        <begin position="52"/>
        <end position="134"/>
    </location>
</feature>
<dbReference type="SUPFAM" id="SSF47954">
    <property type="entry name" value="Cyclin-like"/>
    <property type="match status" value="2"/>
</dbReference>
<evidence type="ECO:0000259" key="10">
    <source>
        <dbReference type="SMART" id="SM00385"/>
    </source>
</evidence>
<keyword evidence="3" id="KW-0597">Phosphoprotein</keyword>
<comment type="similarity">
    <text evidence="2">Belongs to the cyclin family. Cyclin E subfamily.</text>
</comment>
<dbReference type="GO" id="GO:0051301">
    <property type="term" value="P:cell division"/>
    <property type="evidence" value="ECO:0007669"/>
    <property type="project" value="UniProtKB-KW"/>
</dbReference>
<feature type="region of interest" description="Disordered" evidence="9">
    <location>
        <begin position="287"/>
        <end position="328"/>
    </location>
</feature>
<dbReference type="GO" id="GO:0005634">
    <property type="term" value="C:nucleus"/>
    <property type="evidence" value="ECO:0007669"/>
    <property type="project" value="UniProtKB-SubCell"/>
</dbReference>
<comment type="caution">
    <text evidence="12">The sequence shown here is derived from an EMBL/GenBank/DDBJ whole genome shotgun (WGS) entry which is preliminary data.</text>
</comment>
<evidence type="ECO:0000256" key="7">
    <source>
        <dbReference type="ARBA" id="ARBA00023306"/>
    </source>
</evidence>
<dbReference type="SMART" id="SM01332">
    <property type="entry name" value="Cyclin_C"/>
    <property type="match status" value="1"/>
</dbReference>
<evidence type="ECO:0000313" key="12">
    <source>
        <dbReference type="EMBL" id="KAK2148276.1"/>
    </source>
</evidence>
<proteinExistence type="inferred from homology"/>
<dbReference type="PANTHER" id="PTHR10177">
    <property type="entry name" value="CYCLINS"/>
    <property type="match status" value="1"/>
</dbReference>
<comment type="subcellular location">
    <subcellularLocation>
        <location evidence="1">Nucleus</location>
    </subcellularLocation>
</comment>
<keyword evidence="6" id="KW-0539">Nucleus</keyword>
<reference evidence="12" key="1">
    <citation type="journal article" date="2023" name="Mol. Biol. Evol.">
        <title>Third-Generation Sequencing Reveals the Adaptive Role of the Epigenome in Three Deep-Sea Polychaetes.</title>
        <authorList>
            <person name="Perez M."/>
            <person name="Aroh O."/>
            <person name="Sun Y."/>
            <person name="Lan Y."/>
            <person name="Juniper S.K."/>
            <person name="Young C.R."/>
            <person name="Angers B."/>
            <person name="Qian P.Y."/>
        </authorList>
    </citation>
    <scope>NUCLEOTIDE SEQUENCE</scope>
    <source>
        <strain evidence="12">P08H-3</strain>
    </source>
</reference>
<organism evidence="12 13">
    <name type="scientific">Paralvinella palmiformis</name>
    <dbReference type="NCBI Taxonomy" id="53620"/>
    <lineage>
        <taxon>Eukaryota</taxon>
        <taxon>Metazoa</taxon>
        <taxon>Spiralia</taxon>
        <taxon>Lophotrochozoa</taxon>
        <taxon>Annelida</taxon>
        <taxon>Polychaeta</taxon>
        <taxon>Sedentaria</taxon>
        <taxon>Canalipalpata</taxon>
        <taxon>Terebellida</taxon>
        <taxon>Terebelliformia</taxon>
        <taxon>Alvinellidae</taxon>
        <taxon>Paralvinella</taxon>
    </lineage>
</organism>
<evidence type="ECO:0000313" key="13">
    <source>
        <dbReference type="Proteomes" id="UP001208570"/>
    </source>
</evidence>
<dbReference type="Pfam" id="PF00134">
    <property type="entry name" value="Cyclin_N"/>
    <property type="match status" value="1"/>
</dbReference>
<dbReference type="EMBL" id="JAODUP010000506">
    <property type="protein sequence ID" value="KAK2148276.1"/>
    <property type="molecule type" value="Genomic_DNA"/>
</dbReference>
<evidence type="ECO:0000256" key="8">
    <source>
        <dbReference type="RuleBase" id="RU000383"/>
    </source>
</evidence>
<evidence type="ECO:0008006" key="14">
    <source>
        <dbReference type="Google" id="ProtNLM"/>
    </source>
</evidence>
<dbReference type="InterPro" id="IPR036915">
    <property type="entry name" value="Cyclin-like_sf"/>
</dbReference>
<dbReference type="InterPro" id="IPR039361">
    <property type="entry name" value="Cyclin"/>
</dbReference>
<evidence type="ECO:0000256" key="1">
    <source>
        <dbReference type="ARBA" id="ARBA00004123"/>
    </source>
</evidence>
<dbReference type="InterPro" id="IPR006671">
    <property type="entry name" value="Cyclin_N"/>
</dbReference>
<dbReference type="Pfam" id="PF02984">
    <property type="entry name" value="Cyclin_C"/>
    <property type="match status" value="1"/>
</dbReference>
<evidence type="ECO:0000256" key="5">
    <source>
        <dbReference type="ARBA" id="ARBA00023127"/>
    </source>
</evidence>
<dbReference type="SMART" id="SM00385">
    <property type="entry name" value="CYCLIN"/>
    <property type="match status" value="1"/>
</dbReference>
<dbReference type="FunFam" id="1.10.472.10:FF:000024">
    <property type="entry name" value="G1/S-specific cyclin-E1"/>
    <property type="match status" value="1"/>
</dbReference>
<evidence type="ECO:0000256" key="3">
    <source>
        <dbReference type="ARBA" id="ARBA00022553"/>
    </source>
</evidence>
<keyword evidence="13" id="KW-1185">Reference proteome</keyword>
<protein>
    <recommendedName>
        <fullName evidence="14">Cyclin E</fullName>
    </recommendedName>
</protein>
<name>A0AAD9J886_9ANNE</name>
<dbReference type="Proteomes" id="UP001208570">
    <property type="component" value="Unassembled WGS sequence"/>
</dbReference>